<organism evidence="9 10">
    <name type="scientific">Helianthus annuus</name>
    <name type="common">Common sunflower</name>
    <dbReference type="NCBI Taxonomy" id="4232"/>
    <lineage>
        <taxon>Eukaryota</taxon>
        <taxon>Viridiplantae</taxon>
        <taxon>Streptophyta</taxon>
        <taxon>Embryophyta</taxon>
        <taxon>Tracheophyta</taxon>
        <taxon>Spermatophyta</taxon>
        <taxon>Magnoliopsida</taxon>
        <taxon>eudicotyledons</taxon>
        <taxon>Gunneridae</taxon>
        <taxon>Pentapetalae</taxon>
        <taxon>asterids</taxon>
        <taxon>campanulids</taxon>
        <taxon>Asterales</taxon>
        <taxon>Asteraceae</taxon>
        <taxon>Asteroideae</taxon>
        <taxon>Heliantheae alliance</taxon>
        <taxon>Heliantheae</taxon>
        <taxon>Helianthus</taxon>
    </lineage>
</organism>
<dbReference type="AlphaFoldDB" id="A0A9K3IW78"/>
<accession>A0A9K3IW78</accession>
<dbReference type="InterPro" id="IPR045064">
    <property type="entry name" value="Reticulon-like"/>
</dbReference>
<name>A0A9K3IW78_HELAN</name>
<evidence type="ECO:0000256" key="6">
    <source>
        <dbReference type="RuleBase" id="RU363132"/>
    </source>
</evidence>
<sequence>MQHHFIDHQLGFAVMAAHGEEIETTDESLVENITDKIHRDNSSSSLSDSESEKKPKFDDDDVKKPHDAPAPDSSLKSKSNRLFGREKPVHQVFGGGKPADVILWRNKKISASVLAGATVIWVLFELLEYHLVTLLCHISILVFAILFLWSSASKIINKSPPPIPEVRIPEDTVLQFASALRIEINNFLQMLGVLRPGEI</sequence>
<keyword evidence="5 6" id="KW-0472">Membrane</keyword>
<feature type="region of interest" description="Disordered" evidence="7">
    <location>
        <begin position="33"/>
        <end position="79"/>
    </location>
</feature>
<feature type="domain" description="Reticulon" evidence="8">
    <location>
        <begin position="98"/>
        <end position="191"/>
    </location>
</feature>
<dbReference type="EMBL" id="MNCJ02000320">
    <property type="protein sequence ID" value="KAF5804223.1"/>
    <property type="molecule type" value="Genomic_DNA"/>
</dbReference>
<dbReference type="PANTHER" id="PTHR10994:SF193">
    <property type="entry name" value="RETICULON-LIKE PROTEIN"/>
    <property type="match status" value="1"/>
</dbReference>
<feature type="transmembrane region" description="Helical" evidence="6">
    <location>
        <begin position="109"/>
        <end position="124"/>
    </location>
</feature>
<evidence type="ECO:0000256" key="5">
    <source>
        <dbReference type="ARBA" id="ARBA00023136"/>
    </source>
</evidence>
<evidence type="ECO:0000256" key="3">
    <source>
        <dbReference type="ARBA" id="ARBA00022824"/>
    </source>
</evidence>
<dbReference type="PROSITE" id="PS50845">
    <property type="entry name" value="RETICULON"/>
    <property type="match status" value="1"/>
</dbReference>
<reference evidence="9" key="2">
    <citation type="submission" date="2020-06" db="EMBL/GenBank/DDBJ databases">
        <title>Helianthus annuus Genome sequencing and assembly Release 2.</title>
        <authorList>
            <person name="Gouzy J."/>
            <person name="Langlade N."/>
            <person name="Munos S."/>
        </authorList>
    </citation>
    <scope>NUCLEOTIDE SEQUENCE</scope>
    <source>
        <tissue evidence="9">Leaves</tissue>
    </source>
</reference>
<feature type="transmembrane region" description="Helical" evidence="6">
    <location>
        <begin position="130"/>
        <end position="149"/>
    </location>
</feature>
<keyword evidence="10" id="KW-1185">Reference proteome</keyword>
<dbReference type="GO" id="GO:0009617">
    <property type="term" value="P:response to bacterium"/>
    <property type="evidence" value="ECO:0007669"/>
    <property type="project" value="InterPro"/>
</dbReference>
<protein>
    <recommendedName>
        <fullName evidence="6">Reticulon-like protein</fullName>
    </recommendedName>
</protein>
<proteinExistence type="predicted"/>
<evidence type="ECO:0000259" key="8">
    <source>
        <dbReference type="PROSITE" id="PS50845"/>
    </source>
</evidence>
<evidence type="ECO:0000256" key="2">
    <source>
        <dbReference type="ARBA" id="ARBA00022692"/>
    </source>
</evidence>
<reference evidence="9" key="1">
    <citation type="journal article" date="2017" name="Nature">
        <title>The sunflower genome provides insights into oil metabolism, flowering and Asterid evolution.</title>
        <authorList>
            <person name="Badouin H."/>
            <person name="Gouzy J."/>
            <person name="Grassa C.J."/>
            <person name="Murat F."/>
            <person name="Staton S.E."/>
            <person name="Cottret L."/>
            <person name="Lelandais-Briere C."/>
            <person name="Owens G.L."/>
            <person name="Carrere S."/>
            <person name="Mayjonade B."/>
            <person name="Legrand L."/>
            <person name="Gill N."/>
            <person name="Kane N.C."/>
            <person name="Bowers J.E."/>
            <person name="Hubner S."/>
            <person name="Bellec A."/>
            <person name="Berard A."/>
            <person name="Berges H."/>
            <person name="Blanchet N."/>
            <person name="Boniface M.C."/>
            <person name="Brunel D."/>
            <person name="Catrice O."/>
            <person name="Chaidir N."/>
            <person name="Claudel C."/>
            <person name="Donnadieu C."/>
            <person name="Faraut T."/>
            <person name="Fievet G."/>
            <person name="Helmstetter N."/>
            <person name="King M."/>
            <person name="Knapp S.J."/>
            <person name="Lai Z."/>
            <person name="Le Paslier M.C."/>
            <person name="Lippi Y."/>
            <person name="Lorenzon L."/>
            <person name="Mandel J.R."/>
            <person name="Marage G."/>
            <person name="Marchand G."/>
            <person name="Marquand E."/>
            <person name="Bret-Mestries E."/>
            <person name="Morien E."/>
            <person name="Nambeesan S."/>
            <person name="Nguyen T."/>
            <person name="Pegot-Espagnet P."/>
            <person name="Pouilly N."/>
            <person name="Raftis F."/>
            <person name="Sallet E."/>
            <person name="Schiex T."/>
            <person name="Thomas J."/>
            <person name="Vandecasteele C."/>
            <person name="Vares D."/>
            <person name="Vear F."/>
            <person name="Vautrin S."/>
            <person name="Crespi M."/>
            <person name="Mangin B."/>
            <person name="Burke J.M."/>
            <person name="Salse J."/>
            <person name="Munos S."/>
            <person name="Vincourt P."/>
            <person name="Rieseberg L.H."/>
            <person name="Langlade N.B."/>
        </authorList>
    </citation>
    <scope>NUCLEOTIDE SEQUENCE</scope>
    <source>
        <tissue evidence="9">Leaves</tissue>
    </source>
</reference>
<evidence type="ECO:0000256" key="4">
    <source>
        <dbReference type="ARBA" id="ARBA00022989"/>
    </source>
</evidence>
<dbReference type="PANTHER" id="PTHR10994">
    <property type="entry name" value="RETICULON"/>
    <property type="match status" value="1"/>
</dbReference>
<dbReference type="InterPro" id="IPR003388">
    <property type="entry name" value="Reticulon"/>
</dbReference>
<dbReference type="Proteomes" id="UP000215914">
    <property type="component" value="Unassembled WGS sequence"/>
</dbReference>
<feature type="compositionally biased region" description="Basic and acidic residues" evidence="7">
    <location>
        <begin position="50"/>
        <end position="69"/>
    </location>
</feature>
<comment type="subcellular location">
    <subcellularLocation>
        <location evidence="1 6">Endoplasmic reticulum membrane</location>
        <topology evidence="1 6">Multi-pass membrane protein</topology>
    </subcellularLocation>
</comment>
<keyword evidence="2 6" id="KW-0812">Transmembrane</keyword>
<dbReference type="GO" id="GO:0005789">
    <property type="term" value="C:endoplasmic reticulum membrane"/>
    <property type="evidence" value="ECO:0007669"/>
    <property type="project" value="UniProtKB-SubCell"/>
</dbReference>
<keyword evidence="4 6" id="KW-1133">Transmembrane helix</keyword>
<comment type="caution">
    <text evidence="9">The sequence shown here is derived from an EMBL/GenBank/DDBJ whole genome shotgun (WGS) entry which is preliminary data.</text>
</comment>
<evidence type="ECO:0000313" key="9">
    <source>
        <dbReference type="EMBL" id="KAF5804223.1"/>
    </source>
</evidence>
<evidence type="ECO:0000256" key="7">
    <source>
        <dbReference type="SAM" id="MobiDB-lite"/>
    </source>
</evidence>
<keyword evidence="3 6" id="KW-0256">Endoplasmic reticulum</keyword>
<gene>
    <name evidence="9" type="ORF">HanXRQr2_Chr05g0194651</name>
</gene>
<evidence type="ECO:0000313" key="10">
    <source>
        <dbReference type="Proteomes" id="UP000215914"/>
    </source>
</evidence>
<dbReference type="Pfam" id="PF02453">
    <property type="entry name" value="Reticulon"/>
    <property type="match status" value="1"/>
</dbReference>
<evidence type="ECO:0000256" key="1">
    <source>
        <dbReference type="ARBA" id="ARBA00004477"/>
    </source>
</evidence>
<dbReference type="Gramene" id="mRNA:HanXRQr2_Chr05g0194651">
    <property type="protein sequence ID" value="CDS:HanXRQr2_Chr05g0194651.1"/>
    <property type="gene ID" value="HanXRQr2_Chr05g0194651"/>
</dbReference>